<keyword evidence="4" id="KW-0472">Membrane</keyword>
<reference evidence="5" key="1">
    <citation type="submission" date="2016-01" db="EMBL/GenBank/DDBJ databases">
        <title>Reference transcriptome for the parasite Schistocephalus solidus: insights into the molecular evolution of parasitism.</title>
        <authorList>
            <person name="Hebert F.O."/>
            <person name="Grambauer S."/>
            <person name="Barber I."/>
            <person name="Landry C.R."/>
            <person name="Aubin-Horth N."/>
        </authorList>
    </citation>
    <scope>NUCLEOTIDE SEQUENCE</scope>
</reference>
<dbReference type="InterPro" id="IPR037231">
    <property type="entry name" value="NAP-like_sf"/>
</dbReference>
<feature type="transmembrane region" description="Helical" evidence="4">
    <location>
        <begin position="12"/>
        <end position="39"/>
    </location>
</feature>
<feature type="compositionally biased region" description="Basic residues" evidence="3">
    <location>
        <begin position="402"/>
        <end position="411"/>
    </location>
</feature>
<feature type="region of interest" description="Disordered" evidence="3">
    <location>
        <begin position="371"/>
        <end position="424"/>
    </location>
</feature>
<evidence type="ECO:0000313" key="5">
    <source>
        <dbReference type="EMBL" id="JAP60776.1"/>
    </source>
</evidence>
<dbReference type="GO" id="GO:0006334">
    <property type="term" value="P:nucleosome assembly"/>
    <property type="evidence" value="ECO:0007669"/>
    <property type="project" value="InterPro"/>
</dbReference>
<dbReference type="Gene3D" id="1.20.5.1500">
    <property type="match status" value="1"/>
</dbReference>
<dbReference type="InterPro" id="IPR002164">
    <property type="entry name" value="NAP_family"/>
</dbReference>
<gene>
    <name evidence="5" type="primary">NP1L1</name>
    <name evidence="5" type="ORF">TR166007</name>
</gene>
<proteinExistence type="inferred from homology"/>
<dbReference type="EMBL" id="GEEE01002449">
    <property type="protein sequence ID" value="JAP60776.1"/>
    <property type="molecule type" value="Transcribed_RNA"/>
</dbReference>
<organism evidence="5">
    <name type="scientific">Schistocephalus solidus</name>
    <name type="common">Tapeworm</name>
    <dbReference type="NCBI Taxonomy" id="70667"/>
    <lineage>
        <taxon>Eukaryota</taxon>
        <taxon>Metazoa</taxon>
        <taxon>Spiralia</taxon>
        <taxon>Lophotrochozoa</taxon>
        <taxon>Platyhelminthes</taxon>
        <taxon>Cestoda</taxon>
        <taxon>Eucestoda</taxon>
        <taxon>Diphyllobothriidea</taxon>
        <taxon>Diphyllobothriidae</taxon>
        <taxon>Schistocephalus</taxon>
    </lineage>
</organism>
<sequence length="424" mass="48793">MKTETMAAELVLVGWFGSATLIFKGACWISFTCVLKFFYTMTDTHRAVSEDGDIDEYDGSDGEGVMAPEKLQAITKFFNQPAEVKRRVKALKKLLHKAIFIEMEYYQEVFEIEKKYEARFAELLDMQRDIVLAAIEPSDEDCEWPFDDDLQELQLAASLSRQAQINKSEKVAGDTSKEGSMATEVKGIPKFWLDVLLNNSLISEMITENDQPILHHLDDIRCKLVTDDESGFVLEFHFSPNEYFSNECLTKQYFFNKKPPADNPLDYDGPEITRCNGCTINWKPGKNVTIKVMKKVKKHKNRKDIRTVTKTVKRDSFFNFFDPPKECLSEPDLDEEVVELLHEDFKIGHHLREYVIPRAVLYFTGEALETDLEDDDDEDEDNDDFDDDEVDSDDGEDDNPKPKQRPPRTKKGGSNEKPPECQQN</sequence>
<evidence type="ECO:0000256" key="3">
    <source>
        <dbReference type="SAM" id="MobiDB-lite"/>
    </source>
</evidence>
<dbReference type="Pfam" id="PF00956">
    <property type="entry name" value="NAP"/>
    <property type="match status" value="1"/>
</dbReference>
<dbReference type="GO" id="GO:0005634">
    <property type="term" value="C:nucleus"/>
    <property type="evidence" value="ECO:0007669"/>
    <property type="project" value="InterPro"/>
</dbReference>
<keyword evidence="4" id="KW-1133">Transmembrane helix</keyword>
<dbReference type="SUPFAM" id="SSF143113">
    <property type="entry name" value="NAP-like"/>
    <property type="match status" value="1"/>
</dbReference>
<evidence type="ECO:0000256" key="1">
    <source>
        <dbReference type="ARBA" id="ARBA00009947"/>
    </source>
</evidence>
<keyword evidence="4" id="KW-0812">Transmembrane</keyword>
<comment type="similarity">
    <text evidence="1 2">Belongs to the nucleosome assembly protein (NAP) family.</text>
</comment>
<evidence type="ECO:0000256" key="4">
    <source>
        <dbReference type="SAM" id="Phobius"/>
    </source>
</evidence>
<dbReference type="PANTHER" id="PTHR11875">
    <property type="entry name" value="TESTIS-SPECIFIC Y-ENCODED PROTEIN"/>
    <property type="match status" value="1"/>
</dbReference>
<name>A0A0V0J4P0_SCHSO</name>
<feature type="compositionally biased region" description="Acidic residues" evidence="3">
    <location>
        <begin position="371"/>
        <end position="397"/>
    </location>
</feature>
<evidence type="ECO:0000256" key="2">
    <source>
        <dbReference type="RuleBase" id="RU003876"/>
    </source>
</evidence>
<dbReference type="AlphaFoldDB" id="A0A0V0J4P0"/>
<feature type="compositionally biased region" description="Basic and acidic residues" evidence="3">
    <location>
        <begin position="413"/>
        <end position="424"/>
    </location>
</feature>
<dbReference type="Gene3D" id="3.30.1120.90">
    <property type="entry name" value="Nucleosome assembly protein"/>
    <property type="match status" value="1"/>
</dbReference>
<accession>A0A0V0J4P0</accession>
<protein>
    <submittedName>
        <fullName evidence="5">Nucleosome assembly protein 1-like 1</fullName>
    </submittedName>
</protein>